<dbReference type="EMBL" id="JAKNBA010000061">
    <property type="protein sequence ID" value="MDE1244125.1"/>
    <property type="molecule type" value="Genomic_DNA"/>
</dbReference>
<reference evidence="1" key="1">
    <citation type="submission" date="2022-02" db="EMBL/GenBank/DDBJ databases">
        <title>Emergence and expansion in Europe of a Vibrio aestuarianus clonal complex pathogenic for oysters.</title>
        <authorList>
            <person name="Mesnil A."/>
            <person name="Travers M.-A."/>
        </authorList>
    </citation>
    <scope>NUCLEOTIDE SEQUENCE</scope>
    <source>
        <strain evidence="1">19_064_11T1</strain>
    </source>
</reference>
<gene>
    <name evidence="1" type="ORF">L9W94_18700</name>
</gene>
<organism evidence="1 2">
    <name type="scientific">Vibrio aestuarianus</name>
    <dbReference type="NCBI Taxonomy" id="28171"/>
    <lineage>
        <taxon>Bacteria</taxon>
        <taxon>Pseudomonadati</taxon>
        <taxon>Pseudomonadota</taxon>
        <taxon>Gammaproteobacteria</taxon>
        <taxon>Vibrionales</taxon>
        <taxon>Vibrionaceae</taxon>
        <taxon>Vibrio</taxon>
    </lineage>
</organism>
<protein>
    <submittedName>
        <fullName evidence="1">DUF4238 domain-containing protein</fullName>
    </submittedName>
</protein>
<dbReference type="AlphaFoldDB" id="A0A9X4IVA6"/>
<evidence type="ECO:0000313" key="1">
    <source>
        <dbReference type="EMBL" id="MDE1244125.1"/>
    </source>
</evidence>
<dbReference type="Pfam" id="PF14022">
    <property type="entry name" value="DUF4238"/>
    <property type="match status" value="1"/>
</dbReference>
<dbReference type="InterPro" id="IPR025332">
    <property type="entry name" value="DUF4238"/>
</dbReference>
<proteinExistence type="predicted"/>
<sequence>MSKNEPKKHHYVPQFILKKFAQGKKKRIYVFDKRKLRFFASHVRDAGHENNFYQDDHLGYGSSTELKLSSLESSCAPILEKIVQVESISGISNEEHQLICLFVAVQITRTNHTREFLAEFNRSMLHLIRSQGVDPNKDVSNFSEMFQSEVKSSSIDILNSLPGELAKDVLNKEVMLLKAPKGHSFYISDNPIVKHNNQPREGRGNLGIGLKGIEFYFPISSKFCLHFMCSELIQELRESLRAYEVSLMLGQAELIDLSESISLLKQIDNKLTTTLKPENLEFHNSLQVIQSSRFVYSSTSSFELAKDMMKTNPEIQTQSNFVSNQPAF</sequence>
<evidence type="ECO:0000313" key="2">
    <source>
        <dbReference type="Proteomes" id="UP001140979"/>
    </source>
</evidence>
<comment type="caution">
    <text evidence="1">The sequence shown here is derived from an EMBL/GenBank/DDBJ whole genome shotgun (WGS) entry which is preliminary data.</text>
</comment>
<dbReference type="Proteomes" id="UP001140979">
    <property type="component" value="Unassembled WGS sequence"/>
</dbReference>
<accession>A0A9X4IVA6</accession>
<name>A0A9X4IVA6_9VIBR</name>
<dbReference type="RefSeq" id="WP_274683927.1">
    <property type="nucleotide sequence ID" value="NZ_JAKNBA010000061.1"/>
</dbReference>